<reference evidence="5 8" key="1">
    <citation type="submission" date="2021-11" db="EMBL/GenBank/DDBJ databases">
        <title>Draft genome sequence of Capnocytophaga sp. strain KC07075 isolated from cat oral cavity.</title>
        <authorList>
            <person name="Suzuki M."/>
            <person name="Imaoka K."/>
            <person name="Kimura M."/>
            <person name="Morikawa S."/>
            <person name="Maeda K."/>
        </authorList>
    </citation>
    <scope>NUCLEOTIDE SEQUENCE</scope>
    <source>
        <strain evidence="5">KC07075</strain>
        <strain evidence="6 8">KC07079</strain>
    </source>
</reference>
<dbReference type="InterPro" id="IPR002547">
    <property type="entry name" value="tRNA-bd_dom"/>
</dbReference>
<gene>
    <name evidence="5" type="ORF">RCZ15_13760</name>
    <name evidence="6" type="ORF">RCZ16_10030</name>
</gene>
<evidence type="ECO:0000313" key="8">
    <source>
        <dbReference type="Proteomes" id="UP001208692"/>
    </source>
</evidence>
<evidence type="ECO:0000256" key="3">
    <source>
        <dbReference type="PROSITE-ProRule" id="PRU00209"/>
    </source>
</evidence>
<evidence type="ECO:0000256" key="1">
    <source>
        <dbReference type="ARBA" id="ARBA00022555"/>
    </source>
</evidence>
<feature type="domain" description="TRNA-binding" evidence="4">
    <location>
        <begin position="10"/>
        <end position="60"/>
    </location>
</feature>
<sequence length="60" mass="6864">MNKELITWADFEKIDIRVGTIVNAEVFKETRNPAYIITIDFGEIGMRKTSAQVTVLYSPE</sequence>
<keyword evidence="2 3" id="KW-0694">RNA-binding</keyword>
<dbReference type="Gene3D" id="2.40.50.140">
    <property type="entry name" value="Nucleic acid-binding proteins"/>
    <property type="match status" value="1"/>
</dbReference>
<dbReference type="AlphaFoldDB" id="A0AAV5AZ50"/>
<dbReference type="Proteomes" id="UP001208692">
    <property type="component" value="Unassembled WGS sequence"/>
</dbReference>
<organism evidence="5 7">
    <name type="scientific">Capnocytophaga catalasegens</name>
    <dbReference type="NCBI Taxonomy" id="1004260"/>
    <lineage>
        <taxon>Bacteria</taxon>
        <taxon>Pseudomonadati</taxon>
        <taxon>Bacteroidota</taxon>
        <taxon>Flavobacteriia</taxon>
        <taxon>Flavobacteriales</taxon>
        <taxon>Flavobacteriaceae</taxon>
        <taxon>Capnocytophaga</taxon>
    </lineage>
</organism>
<evidence type="ECO:0000256" key="2">
    <source>
        <dbReference type="ARBA" id="ARBA00022884"/>
    </source>
</evidence>
<evidence type="ECO:0000259" key="4">
    <source>
        <dbReference type="PROSITE" id="PS50886"/>
    </source>
</evidence>
<keyword evidence="1 3" id="KW-0820">tRNA-binding</keyword>
<comment type="caution">
    <text evidence="5">The sequence shown here is derived from an EMBL/GenBank/DDBJ whole genome shotgun (WGS) entry which is preliminary data.</text>
</comment>
<dbReference type="InterPro" id="IPR012340">
    <property type="entry name" value="NA-bd_OB-fold"/>
</dbReference>
<dbReference type="PROSITE" id="PS50886">
    <property type="entry name" value="TRBD"/>
    <property type="match status" value="1"/>
</dbReference>
<evidence type="ECO:0000313" key="5">
    <source>
        <dbReference type="EMBL" id="GJM50403.1"/>
    </source>
</evidence>
<protein>
    <recommendedName>
        <fullName evidence="4">tRNA-binding domain-containing protein</fullName>
    </recommendedName>
</protein>
<dbReference type="EMBL" id="BQKB01000017">
    <property type="protein sequence ID" value="GJM52686.1"/>
    <property type="molecule type" value="Genomic_DNA"/>
</dbReference>
<dbReference type="GO" id="GO:0000049">
    <property type="term" value="F:tRNA binding"/>
    <property type="evidence" value="ECO:0007669"/>
    <property type="project" value="UniProtKB-UniRule"/>
</dbReference>
<dbReference type="SUPFAM" id="SSF50249">
    <property type="entry name" value="Nucleic acid-binding proteins"/>
    <property type="match status" value="1"/>
</dbReference>
<dbReference type="EMBL" id="BQKA01000025">
    <property type="protein sequence ID" value="GJM50403.1"/>
    <property type="molecule type" value="Genomic_DNA"/>
</dbReference>
<accession>A0AAV5AZ50</accession>
<keyword evidence="8" id="KW-1185">Reference proteome</keyword>
<dbReference type="Proteomes" id="UP001207736">
    <property type="component" value="Unassembled WGS sequence"/>
</dbReference>
<name>A0AAV5AZ50_9FLAO</name>
<evidence type="ECO:0000313" key="7">
    <source>
        <dbReference type="Proteomes" id="UP001207736"/>
    </source>
</evidence>
<proteinExistence type="predicted"/>
<evidence type="ECO:0000313" key="6">
    <source>
        <dbReference type="EMBL" id="GJM52686.1"/>
    </source>
</evidence>